<evidence type="ECO:0000256" key="4">
    <source>
        <dbReference type="ARBA" id="ARBA00022691"/>
    </source>
</evidence>
<dbReference type="GO" id="GO:0003723">
    <property type="term" value="F:RNA binding"/>
    <property type="evidence" value="ECO:0007669"/>
    <property type="project" value="InterPro"/>
</dbReference>
<comment type="subunit">
    <text evidence="6">Homodimer.</text>
</comment>
<keyword evidence="2 6" id="KW-0489">Methyltransferase</keyword>
<dbReference type="InterPro" id="IPR001537">
    <property type="entry name" value="SpoU_MeTrfase"/>
</dbReference>
<comment type="caution">
    <text evidence="9">The sequence shown here is derived from an EMBL/GenBank/DDBJ whole genome shotgun (WGS) entry which is preliminary data.</text>
</comment>
<gene>
    <name evidence="6" type="primary">trmL</name>
    <name evidence="9" type="ORF">FOY91_08155</name>
</gene>
<name>A0A558R6N4_9SPHN</name>
<organism evidence="9 10">
    <name type="scientific">Alterirhizorhabdus solaris</name>
    <dbReference type="NCBI Taxonomy" id="2529389"/>
    <lineage>
        <taxon>Bacteria</taxon>
        <taxon>Pseudomonadati</taxon>
        <taxon>Pseudomonadota</taxon>
        <taxon>Alphaproteobacteria</taxon>
        <taxon>Sphingomonadales</taxon>
        <taxon>Rhizorhabdaceae</taxon>
        <taxon>Alterirhizorhabdus</taxon>
    </lineage>
</organism>
<dbReference type="Proteomes" id="UP000318681">
    <property type="component" value="Unassembled WGS sequence"/>
</dbReference>
<evidence type="ECO:0000256" key="1">
    <source>
        <dbReference type="ARBA" id="ARBA00022490"/>
    </source>
</evidence>
<dbReference type="AlphaFoldDB" id="A0A558R6N4"/>
<comment type="subcellular location">
    <subcellularLocation>
        <location evidence="6">Cytoplasm</location>
    </subcellularLocation>
</comment>
<dbReference type="GO" id="GO:0005737">
    <property type="term" value="C:cytoplasm"/>
    <property type="evidence" value="ECO:0007669"/>
    <property type="project" value="UniProtKB-SubCell"/>
</dbReference>
<proteinExistence type="inferred from homology"/>
<evidence type="ECO:0000256" key="2">
    <source>
        <dbReference type="ARBA" id="ARBA00022603"/>
    </source>
</evidence>
<feature type="domain" description="tRNA/rRNA methyltransferase SpoU type" evidence="8">
    <location>
        <begin position="2"/>
        <end position="141"/>
    </location>
</feature>
<keyword evidence="10" id="KW-1185">Reference proteome</keyword>
<dbReference type="HAMAP" id="MF_01885">
    <property type="entry name" value="tRNA_methyltr_TrmL"/>
    <property type="match status" value="1"/>
</dbReference>
<dbReference type="Gene3D" id="3.40.1280.10">
    <property type="match status" value="1"/>
</dbReference>
<feature type="binding site" evidence="6 7">
    <location>
        <position position="122"/>
    </location>
    <ligand>
        <name>S-adenosyl-L-methionine</name>
        <dbReference type="ChEBI" id="CHEBI:59789"/>
    </ligand>
</feature>
<dbReference type="SUPFAM" id="SSF75217">
    <property type="entry name" value="alpha/beta knot"/>
    <property type="match status" value="1"/>
</dbReference>
<sequence>MRIALYQPDIAGNVGTIMRTAACFSVGLDVIEPCGFPFAPDRPERGLRRAAMDYGARADVRRHADWAAFRGATPGRLVLFTTRAAIRLPDARFTADDVLLFGSEGAGVPDAVHEASAVRVRIPLAPGARSLNVAVSAGIALAEALRQTGLYPA</sequence>
<dbReference type="Pfam" id="PF00588">
    <property type="entry name" value="SpoU_methylase"/>
    <property type="match status" value="1"/>
</dbReference>
<comment type="catalytic activity">
    <reaction evidence="6">
        <text>5-carboxymethylaminomethyluridine(34) in tRNA(Leu) + S-adenosyl-L-methionine = 5-carboxymethylaminomethyl-2'-O-methyluridine(34) in tRNA(Leu) + S-adenosyl-L-homocysteine + H(+)</text>
        <dbReference type="Rhea" id="RHEA:43088"/>
        <dbReference type="Rhea" id="RHEA-COMP:10333"/>
        <dbReference type="Rhea" id="RHEA-COMP:10334"/>
        <dbReference type="ChEBI" id="CHEBI:15378"/>
        <dbReference type="ChEBI" id="CHEBI:57856"/>
        <dbReference type="ChEBI" id="CHEBI:59789"/>
        <dbReference type="ChEBI" id="CHEBI:74508"/>
        <dbReference type="ChEBI" id="CHEBI:74511"/>
        <dbReference type="EC" id="2.1.1.207"/>
    </reaction>
</comment>
<dbReference type="GO" id="GO:0141102">
    <property type="term" value="F:tRNA (5-carboxymethylaminomethyluridine(34)-2'-O)-methyltransferase activity"/>
    <property type="evidence" value="ECO:0007669"/>
    <property type="project" value="RHEA"/>
</dbReference>
<dbReference type="InterPro" id="IPR029028">
    <property type="entry name" value="Alpha/beta_knot_MTases"/>
</dbReference>
<dbReference type="EC" id="2.1.1.207" evidence="6"/>
<evidence type="ECO:0000313" key="10">
    <source>
        <dbReference type="Proteomes" id="UP000318681"/>
    </source>
</evidence>
<evidence type="ECO:0000256" key="3">
    <source>
        <dbReference type="ARBA" id="ARBA00022679"/>
    </source>
</evidence>
<comment type="catalytic activity">
    <reaction evidence="6">
        <text>cytidine(34) in tRNA + S-adenosyl-L-methionine = 2'-O-methylcytidine(34) in tRNA + S-adenosyl-L-homocysteine + H(+)</text>
        <dbReference type="Rhea" id="RHEA:43084"/>
        <dbReference type="Rhea" id="RHEA-COMP:10331"/>
        <dbReference type="Rhea" id="RHEA-COMP:10332"/>
        <dbReference type="ChEBI" id="CHEBI:15378"/>
        <dbReference type="ChEBI" id="CHEBI:57856"/>
        <dbReference type="ChEBI" id="CHEBI:59789"/>
        <dbReference type="ChEBI" id="CHEBI:74495"/>
        <dbReference type="ChEBI" id="CHEBI:82748"/>
        <dbReference type="EC" id="2.1.1.207"/>
    </reaction>
</comment>
<dbReference type="RefSeq" id="WP_145149938.1">
    <property type="nucleotide sequence ID" value="NZ_VNIM01000025.1"/>
</dbReference>
<dbReference type="PANTHER" id="PTHR42971">
    <property type="entry name" value="TRNA (CYTIDINE(34)-2'-O)-METHYLTRANSFERASE"/>
    <property type="match status" value="1"/>
</dbReference>
<comment type="similarity">
    <text evidence="6">Belongs to the class IV-like SAM-binding methyltransferase superfamily. RNA methyltransferase TrmH family. TrmL subfamily.</text>
</comment>
<dbReference type="EMBL" id="VNIM01000025">
    <property type="protein sequence ID" value="TVV75044.1"/>
    <property type="molecule type" value="Genomic_DNA"/>
</dbReference>
<evidence type="ECO:0000313" key="9">
    <source>
        <dbReference type="EMBL" id="TVV75044.1"/>
    </source>
</evidence>
<keyword evidence="1 6" id="KW-0963">Cytoplasm</keyword>
<dbReference type="CDD" id="cd18094">
    <property type="entry name" value="SpoU-like_TrmL"/>
    <property type="match status" value="1"/>
</dbReference>
<keyword evidence="4 6" id="KW-0949">S-adenosyl-L-methionine</keyword>
<dbReference type="GO" id="GO:0002130">
    <property type="term" value="P:wobble position ribose methylation"/>
    <property type="evidence" value="ECO:0007669"/>
    <property type="project" value="TreeGrafter"/>
</dbReference>
<dbReference type="GO" id="GO:0141098">
    <property type="term" value="F:tRNA (cytidine(34)-2'-O)-methyltransferase activity"/>
    <property type="evidence" value="ECO:0007669"/>
    <property type="project" value="RHEA"/>
</dbReference>
<comment type="caution">
    <text evidence="6">Lacks conserved residue(s) required for the propagation of feature annotation.</text>
</comment>
<evidence type="ECO:0000256" key="5">
    <source>
        <dbReference type="ARBA" id="ARBA00022694"/>
    </source>
</evidence>
<evidence type="ECO:0000256" key="6">
    <source>
        <dbReference type="HAMAP-Rule" id="MF_01885"/>
    </source>
</evidence>
<protein>
    <recommendedName>
        <fullName evidence="6">tRNA (cytidine(34)-2'-O)-methyltransferase</fullName>
        <ecNumber evidence="6">2.1.1.207</ecNumber>
    </recommendedName>
    <alternativeName>
        <fullName evidence="6">tRNA (cytidine/uridine-2'-O-)-methyltransferase TrmL</fullName>
    </alternativeName>
</protein>
<dbReference type="PANTHER" id="PTHR42971:SF1">
    <property type="entry name" value="TRNA (CYTIDINE(34)-2'-O)-METHYLTRANSFERASE"/>
    <property type="match status" value="1"/>
</dbReference>
<dbReference type="InterPro" id="IPR016914">
    <property type="entry name" value="TrmL"/>
</dbReference>
<dbReference type="InterPro" id="IPR029026">
    <property type="entry name" value="tRNA_m1G_MTases_N"/>
</dbReference>
<comment type="function">
    <text evidence="6">Methylates the ribose at the nucleotide 34 wobble position in the two leucyl isoacceptors tRNA(Leu)(CmAA) and tRNA(Leu)(cmnm5UmAA). Catalyzes the methyl transfer from S-adenosyl-L-methionine to the 2'-OH of the wobble nucleotide.</text>
</comment>
<dbReference type="OrthoDB" id="9789043at2"/>
<reference evidence="9 10" key="1">
    <citation type="submission" date="2019-07" db="EMBL/GenBank/DDBJ databases">
        <title>Sphingomonas solaris sp. nov., isolated from a solar panel from Boston, Massachusetts.</title>
        <authorList>
            <person name="Tanner K."/>
            <person name="Pascual J."/>
            <person name="Mancuso C."/>
            <person name="Pereto J."/>
            <person name="Khalil A."/>
            <person name="Vilanova C."/>
        </authorList>
    </citation>
    <scope>NUCLEOTIDE SEQUENCE [LARGE SCALE GENOMIC DNA]</scope>
    <source>
        <strain evidence="9 10">R4DWN</strain>
    </source>
</reference>
<accession>A0A558R6N4</accession>
<feature type="binding site" evidence="6 7">
    <location>
        <position position="130"/>
    </location>
    <ligand>
        <name>S-adenosyl-L-methionine</name>
        <dbReference type="ChEBI" id="CHEBI:59789"/>
    </ligand>
</feature>
<keyword evidence="5 6" id="KW-0819">tRNA processing</keyword>
<dbReference type="PIRSF" id="PIRSF029256">
    <property type="entry name" value="SpoU_TrmH_prd"/>
    <property type="match status" value="1"/>
</dbReference>
<evidence type="ECO:0000256" key="7">
    <source>
        <dbReference type="PIRSR" id="PIRSR029256-1"/>
    </source>
</evidence>
<evidence type="ECO:0000259" key="8">
    <source>
        <dbReference type="Pfam" id="PF00588"/>
    </source>
</evidence>
<keyword evidence="3 6" id="KW-0808">Transferase</keyword>
<feature type="binding site" evidence="6 7">
    <location>
        <position position="102"/>
    </location>
    <ligand>
        <name>S-adenosyl-L-methionine</name>
        <dbReference type="ChEBI" id="CHEBI:59789"/>
    </ligand>
</feature>